<reference evidence="2" key="1">
    <citation type="journal article" date="2021" name="Nat. Commun.">
        <title>Genetic determinants of endophytism in the Arabidopsis root mycobiome.</title>
        <authorList>
            <person name="Mesny F."/>
            <person name="Miyauchi S."/>
            <person name="Thiergart T."/>
            <person name="Pickel B."/>
            <person name="Atanasova L."/>
            <person name="Karlsson M."/>
            <person name="Huettel B."/>
            <person name="Barry K.W."/>
            <person name="Haridas S."/>
            <person name="Chen C."/>
            <person name="Bauer D."/>
            <person name="Andreopoulos W."/>
            <person name="Pangilinan J."/>
            <person name="LaButti K."/>
            <person name="Riley R."/>
            <person name="Lipzen A."/>
            <person name="Clum A."/>
            <person name="Drula E."/>
            <person name="Henrissat B."/>
            <person name="Kohler A."/>
            <person name="Grigoriev I.V."/>
            <person name="Martin F.M."/>
            <person name="Hacquard S."/>
        </authorList>
    </citation>
    <scope>NUCLEOTIDE SEQUENCE</scope>
    <source>
        <strain evidence="2">MPI-CAGE-CH-0230</strain>
    </source>
</reference>
<protein>
    <submittedName>
        <fullName evidence="2">Heterokaryon incompatibility protein-domain-containing protein</fullName>
    </submittedName>
</protein>
<dbReference type="RefSeq" id="XP_046007207.1">
    <property type="nucleotide sequence ID" value="XM_046157237.1"/>
</dbReference>
<comment type="caution">
    <text evidence="2">The sequence shown here is derived from an EMBL/GenBank/DDBJ whole genome shotgun (WGS) entry which is preliminary data.</text>
</comment>
<organism evidence="2 3">
    <name type="scientific">Microdochium trichocladiopsis</name>
    <dbReference type="NCBI Taxonomy" id="1682393"/>
    <lineage>
        <taxon>Eukaryota</taxon>
        <taxon>Fungi</taxon>
        <taxon>Dikarya</taxon>
        <taxon>Ascomycota</taxon>
        <taxon>Pezizomycotina</taxon>
        <taxon>Sordariomycetes</taxon>
        <taxon>Xylariomycetidae</taxon>
        <taxon>Xylariales</taxon>
        <taxon>Microdochiaceae</taxon>
        <taxon>Microdochium</taxon>
    </lineage>
</organism>
<feature type="domain" description="Heterokaryon incompatibility" evidence="1">
    <location>
        <begin position="32"/>
        <end position="137"/>
    </location>
</feature>
<dbReference type="AlphaFoldDB" id="A0A9P8XW52"/>
<accession>A0A9P8XW52</accession>
<name>A0A9P8XW52_9PEZI</name>
<dbReference type="InterPro" id="IPR010730">
    <property type="entry name" value="HET"/>
</dbReference>
<evidence type="ECO:0000313" key="2">
    <source>
        <dbReference type="EMBL" id="KAH7021006.1"/>
    </source>
</evidence>
<gene>
    <name evidence="2" type="ORF">B0I36DRAFT_353727</name>
</gene>
<evidence type="ECO:0000313" key="3">
    <source>
        <dbReference type="Proteomes" id="UP000756346"/>
    </source>
</evidence>
<dbReference type="GeneID" id="70186783"/>
<dbReference type="PANTHER" id="PTHR33112:SF8">
    <property type="entry name" value="HETEROKARYON INCOMPATIBILITY DOMAIN-CONTAINING PROTEIN"/>
    <property type="match status" value="1"/>
</dbReference>
<dbReference type="Pfam" id="PF06985">
    <property type="entry name" value="HET"/>
    <property type="match status" value="1"/>
</dbReference>
<dbReference type="Proteomes" id="UP000756346">
    <property type="component" value="Unassembled WGS sequence"/>
</dbReference>
<keyword evidence="3" id="KW-1185">Reference proteome</keyword>
<sequence>MCPEDTNCRPVKTTAPAPLTSTSTSGHLAYCVWETQKLQRNNLETFCSDVPDDALPQTFKDAIRVARHLGSKYLWIDSFCIIQDSVEDWEAESAVMGEIYRNSQCNIATSNARNGDEGCLYPRNPRLLQPEPFAPPRCDSPEEKWYLHNPDGMDGTYHLYTPAWVLQKVLLAPRTLDCGRSQLYWRCTAMRASEEVPGGFSGPLARSVNHPADVAYGPGKSPGESLRAMEASMRYWEDTFYDRSFGRDRARKERCIRPLRISEFLANAMLGSGSGSAASYWAKLVDVYSAMELTYDTDREVAIAGVTGAFCPFLGSYWAGMWEMLVPAHLNWRTNLTMR</sequence>
<proteinExistence type="predicted"/>
<dbReference type="PANTHER" id="PTHR33112">
    <property type="entry name" value="DOMAIN PROTEIN, PUTATIVE-RELATED"/>
    <property type="match status" value="1"/>
</dbReference>
<evidence type="ECO:0000259" key="1">
    <source>
        <dbReference type="Pfam" id="PF06985"/>
    </source>
</evidence>
<dbReference type="OrthoDB" id="5362512at2759"/>
<dbReference type="EMBL" id="JAGTJQ010000010">
    <property type="protein sequence ID" value="KAH7021006.1"/>
    <property type="molecule type" value="Genomic_DNA"/>
</dbReference>